<dbReference type="PROSITE" id="PS51257">
    <property type="entry name" value="PROKAR_LIPOPROTEIN"/>
    <property type="match status" value="1"/>
</dbReference>
<keyword evidence="3" id="KW-0732">Signal</keyword>
<evidence type="ECO:0000259" key="4">
    <source>
        <dbReference type="Pfam" id="PF09394"/>
    </source>
</evidence>
<name>A0A1L4CXC5_9BACT</name>
<dbReference type="OrthoDB" id="5295507at2"/>
<dbReference type="GO" id="GO:0004869">
    <property type="term" value="F:cysteine-type endopeptidase inhibitor activity"/>
    <property type="evidence" value="ECO:0007669"/>
    <property type="project" value="UniProtKB-KW"/>
</dbReference>
<keyword evidence="1" id="KW-0646">Protease inhibitor</keyword>
<organism evidence="5 6">
    <name type="scientific">Silvanigrella aquatica</name>
    <dbReference type="NCBI Taxonomy" id="1915309"/>
    <lineage>
        <taxon>Bacteria</taxon>
        <taxon>Pseudomonadati</taxon>
        <taxon>Bdellovibrionota</taxon>
        <taxon>Oligoflexia</taxon>
        <taxon>Silvanigrellales</taxon>
        <taxon>Silvanigrellaceae</taxon>
        <taxon>Silvanigrella</taxon>
    </lineage>
</organism>
<proteinExistence type="predicted"/>
<dbReference type="SUPFAM" id="SSF141066">
    <property type="entry name" value="ICP-like"/>
    <property type="match status" value="1"/>
</dbReference>
<dbReference type="KEGG" id="saqi:AXG55_01065"/>
<reference evidence="5 6" key="1">
    <citation type="submission" date="2016-10" db="EMBL/GenBank/DDBJ databases">
        <title>Silvanigrella aquatica sp. nov., isolated from a freshwater lake located in the Black Forest, Germany, description of Silvanigrellaceae fam. nov., Silvanigrellales ord. nov., reclassification of the order Bdellovibrionales in the class Oligoflexia, reclassification of the families Bacteriovoracaceae and Halobacteriovoraceae in the new order Bacteriovoracales ord. nov., and reclassification of the family Pseudobacteriovoracaceae in the order Oligoflexiales.</title>
        <authorList>
            <person name="Hahn M.W."/>
            <person name="Schmidt J."/>
            <person name="Koll U."/>
            <person name="Rohde M."/>
            <person name="Verbag S."/>
            <person name="Pitt A."/>
            <person name="Nakai R."/>
            <person name="Naganuma T."/>
            <person name="Lang E."/>
        </authorList>
    </citation>
    <scope>NUCLEOTIDE SEQUENCE [LARGE SCALE GENOMIC DNA]</scope>
    <source>
        <strain evidence="5 6">MWH-Nonnen-W8red</strain>
    </source>
</reference>
<evidence type="ECO:0000313" key="5">
    <source>
        <dbReference type="EMBL" id="APJ02597.1"/>
    </source>
</evidence>
<keyword evidence="2" id="KW-0789">Thiol protease inhibitor</keyword>
<feature type="signal peptide" evidence="3">
    <location>
        <begin position="1"/>
        <end position="19"/>
    </location>
</feature>
<feature type="chain" id="PRO_5012905290" description="Proteinase inhibitor I42 chagasin domain-containing protein" evidence="3">
    <location>
        <begin position="20"/>
        <end position="149"/>
    </location>
</feature>
<evidence type="ECO:0000256" key="3">
    <source>
        <dbReference type="SAM" id="SignalP"/>
    </source>
</evidence>
<keyword evidence="6" id="KW-1185">Reference proteome</keyword>
<feature type="domain" description="Proteinase inhibitor I42 chagasin" evidence="4">
    <location>
        <begin position="54"/>
        <end position="145"/>
    </location>
</feature>
<evidence type="ECO:0000313" key="6">
    <source>
        <dbReference type="Proteomes" id="UP000184731"/>
    </source>
</evidence>
<dbReference type="AlphaFoldDB" id="A0A1L4CXC5"/>
<dbReference type="Pfam" id="PF09394">
    <property type="entry name" value="Inhibitor_I42"/>
    <property type="match status" value="1"/>
</dbReference>
<accession>A0A1L4CXC5</accession>
<dbReference type="Gene3D" id="2.60.40.2020">
    <property type="match status" value="1"/>
</dbReference>
<dbReference type="InterPro" id="IPR018990">
    <property type="entry name" value="Prot_inh_I42_chagasin"/>
</dbReference>
<evidence type="ECO:0000256" key="2">
    <source>
        <dbReference type="ARBA" id="ARBA00022704"/>
    </source>
</evidence>
<sequence length="149" mass="16090">MKKLTALATLCLSAPFLLAGCTSSSRTYELPKQADYQGYEIIDGVDKDTVSIEADKGDKIAVVIRDISTTAYSYIEPRYSNSMVTYEGSSKCCTPSSLLMGASGNAVYKFSFLGKGKTTIKIIARHKGESTTANSLDSDKVFTINVEVD</sequence>
<dbReference type="RefSeq" id="WP_148696306.1">
    <property type="nucleotide sequence ID" value="NZ_CP017834.1"/>
</dbReference>
<dbReference type="EMBL" id="CP017834">
    <property type="protein sequence ID" value="APJ02597.1"/>
    <property type="molecule type" value="Genomic_DNA"/>
</dbReference>
<evidence type="ECO:0000256" key="1">
    <source>
        <dbReference type="ARBA" id="ARBA00022690"/>
    </source>
</evidence>
<dbReference type="InterPro" id="IPR036331">
    <property type="entry name" value="Chagasin-like_sf"/>
</dbReference>
<gene>
    <name evidence="5" type="ORF">AXG55_01065</name>
</gene>
<dbReference type="Proteomes" id="UP000184731">
    <property type="component" value="Chromosome"/>
</dbReference>
<protein>
    <recommendedName>
        <fullName evidence="4">Proteinase inhibitor I42 chagasin domain-containing protein</fullName>
    </recommendedName>
</protein>